<evidence type="ECO:0000313" key="1">
    <source>
        <dbReference type="EMBL" id="ESK61263.1"/>
    </source>
</evidence>
<reference evidence="1 2" key="1">
    <citation type="submission" date="2013-10" db="EMBL/GenBank/DDBJ databases">
        <title>The Genome Sequence of Enterococcus cecorum DSM 20682 (= ATCC 43198) (Illumina assembly).</title>
        <authorList>
            <consortium name="The Broad Institute Genomics Platform"/>
            <consortium name="The Broad Institute Genome Sequencing Center for Infectious Disease"/>
            <person name="Earl A."/>
            <person name="Russ C."/>
            <person name="Gilmore M."/>
            <person name="Surin D."/>
            <person name="Walker B."/>
            <person name="Young S."/>
            <person name="Zeng Q."/>
            <person name="Gargeya S."/>
            <person name="Fitzgerald M."/>
            <person name="Haas B."/>
            <person name="Abouelleil A."/>
            <person name="Allen A.W."/>
            <person name="Alvarado L."/>
            <person name="Arachchi H.M."/>
            <person name="Berlin A.M."/>
            <person name="Chapman S.B."/>
            <person name="Gainer-Dewar J."/>
            <person name="Goldberg J."/>
            <person name="Griggs A."/>
            <person name="Gujja S."/>
            <person name="Hansen M."/>
            <person name="Howarth C."/>
            <person name="Imamovic A."/>
            <person name="Ireland A."/>
            <person name="Larimer J."/>
            <person name="McCowan C."/>
            <person name="Murphy C."/>
            <person name="Pearson M."/>
            <person name="Poon T.W."/>
            <person name="Priest M."/>
            <person name="Roberts A."/>
            <person name="Saif S."/>
            <person name="Shea T."/>
            <person name="Sisk P."/>
            <person name="Sykes S."/>
            <person name="Wortman J."/>
            <person name="Nusbaum C."/>
            <person name="Birren B."/>
        </authorList>
    </citation>
    <scope>NUCLEOTIDE SEQUENCE [LARGE SCALE GENOMIC DNA]</scope>
    <source>
        <strain evidence="1 2">ATCC 43198</strain>
    </source>
</reference>
<dbReference type="Proteomes" id="UP000017415">
    <property type="component" value="Unassembled WGS sequence"/>
</dbReference>
<proteinExistence type="predicted"/>
<evidence type="ECO:0000313" key="2">
    <source>
        <dbReference type="Proteomes" id="UP000017415"/>
    </source>
</evidence>
<dbReference type="AlphaFoldDB" id="S1RR52"/>
<keyword evidence="2" id="KW-1185">Reference proteome</keyword>
<dbReference type="PATRIC" id="fig|1121864.4.peg.727"/>
<dbReference type="EMBL" id="AHYS01000006">
    <property type="protein sequence ID" value="ESK61263.1"/>
    <property type="molecule type" value="Genomic_DNA"/>
</dbReference>
<dbReference type="STRING" id="44008.GCA_001318175_01818"/>
<accession>S1RR52</accession>
<name>S1RR52_9ENTE</name>
<gene>
    <name evidence="1" type="ORF">OMO_01323</name>
</gene>
<protein>
    <recommendedName>
        <fullName evidence="3">Phage gp6-like head-tail connector protein</fullName>
    </recommendedName>
</protein>
<dbReference type="GeneID" id="60872464"/>
<dbReference type="RefSeq" id="WP_016250918.1">
    <property type="nucleotide sequence ID" value="NZ_ASWI01000003.1"/>
</dbReference>
<comment type="caution">
    <text evidence="1">The sequence shown here is derived from an EMBL/GenBank/DDBJ whole genome shotgun (WGS) entry which is preliminary data.</text>
</comment>
<sequence length="95" mass="10756">MNDSLLTLFKQRMRIGYDTDDENLKAILESSVSAIEKLTGSDNLTDPAIRELVIERSRYVYNDSLEFFYDNFINDLGTASIANLKKAVTDDEANV</sequence>
<dbReference type="OrthoDB" id="2236831at2"/>
<dbReference type="eggNOG" id="ENOG5032PPX">
    <property type="taxonomic scope" value="Bacteria"/>
</dbReference>
<dbReference type="HOGENOM" id="CLU_175303_1_0_9"/>
<organism evidence="1 2">
    <name type="scientific">Enterococcus cecorum DSM 20682 = ATCC 43198</name>
    <dbReference type="NCBI Taxonomy" id="1121864"/>
    <lineage>
        <taxon>Bacteria</taxon>
        <taxon>Bacillati</taxon>
        <taxon>Bacillota</taxon>
        <taxon>Bacilli</taxon>
        <taxon>Lactobacillales</taxon>
        <taxon>Enterococcaceae</taxon>
        <taxon>Enterococcus</taxon>
    </lineage>
</organism>
<evidence type="ECO:0008006" key="3">
    <source>
        <dbReference type="Google" id="ProtNLM"/>
    </source>
</evidence>